<name>A0ABP1BRM6_9BRYO</name>
<evidence type="ECO:0000313" key="1">
    <source>
        <dbReference type="EMBL" id="CAK9878379.1"/>
    </source>
</evidence>
<proteinExistence type="predicted"/>
<gene>
    <name evidence="1" type="ORF">CSSPJE1EN2_LOCUS20165</name>
</gene>
<accession>A0ABP1BRM6</accession>
<protein>
    <submittedName>
        <fullName evidence="1">Uncharacterized protein</fullName>
    </submittedName>
</protein>
<sequence length="121" mass="12988">MLMILTHLGKEKVIWDLKTQESLKLQTTSKIVNLCVASHVGSVTVAPETGGFARLPWQQQALLLDLFLEQLLLNPLSFAAGIGVGACIDAAAVDGELVIGQEDWHLSDKEMGVQHPPCSAA</sequence>
<dbReference type="EMBL" id="OZ023707">
    <property type="protein sequence ID" value="CAK9878379.1"/>
    <property type="molecule type" value="Genomic_DNA"/>
</dbReference>
<keyword evidence="2" id="KW-1185">Reference proteome</keyword>
<dbReference type="Proteomes" id="UP001497522">
    <property type="component" value="Chromosome 6"/>
</dbReference>
<reference evidence="1" key="1">
    <citation type="submission" date="2024-03" db="EMBL/GenBank/DDBJ databases">
        <authorList>
            <consortium name="ELIXIR-Norway"/>
            <consortium name="Elixir Norway"/>
        </authorList>
    </citation>
    <scope>NUCLEOTIDE SEQUENCE</scope>
</reference>
<organism evidence="1 2">
    <name type="scientific">Sphagnum jensenii</name>
    <dbReference type="NCBI Taxonomy" id="128206"/>
    <lineage>
        <taxon>Eukaryota</taxon>
        <taxon>Viridiplantae</taxon>
        <taxon>Streptophyta</taxon>
        <taxon>Embryophyta</taxon>
        <taxon>Bryophyta</taxon>
        <taxon>Sphagnophytina</taxon>
        <taxon>Sphagnopsida</taxon>
        <taxon>Sphagnales</taxon>
        <taxon>Sphagnaceae</taxon>
        <taxon>Sphagnum</taxon>
    </lineage>
</organism>
<evidence type="ECO:0000313" key="2">
    <source>
        <dbReference type="Proteomes" id="UP001497522"/>
    </source>
</evidence>